<proteinExistence type="predicted"/>
<name>A0A3G4VC14_9VIBR</name>
<dbReference type="AlphaFoldDB" id="A0A3G4VC14"/>
<gene>
    <name evidence="1" type="ORF">ECB94_14255</name>
</gene>
<organism evidence="1 2">
    <name type="scientific">Vibrio mediterranei</name>
    <dbReference type="NCBI Taxonomy" id="689"/>
    <lineage>
        <taxon>Bacteria</taxon>
        <taxon>Pseudomonadati</taxon>
        <taxon>Pseudomonadota</taxon>
        <taxon>Gammaproteobacteria</taxon>
        <taxon>Vibrionales</taxon>
        <taxon>Vibrionaceae</taxon>
        <taxon>Vibrio</taxon>
    </lineage>
</organism>
<dbReference type="Proteomes" id="UP000279760">
    <property type="component" value="Chromosome 1"/>
</dbReference>
<evidence type="ECO:0000313" key="2">
    <source>
        <dbReference type="Proteomes" id="UP000279760"/>
    </source>
</evidence>
<protein>
    <submittedName>
        <fullName evidence="1">Uncharacterized protein</fullName>
    </submittedName>
</protein>
<accession>A0A3G4VC14</accession>
<dbReference type="EMBL" id="CP033577">
    <property type="protein sequence ID" value="AYV22326.1"/>
    <property type="molecule type" value="Genomic_DNA"/>
</dbReference>
<sequence length="144" mass="15930">MNTFETLTEARNLIDQVINRNVGSIGHVDLPAEALASKQKLLSGLNTDREVFDIVNAINALAMANTDVIHVFVNFSGHVNRLQVYANPADTKYQASVPKQTLLDEDIRLNQENALEQLLFVEGQLTELIIEAREEAEAKAEVTA</sequence>
<reference evidence="1 2" key="1">
    <citation type="submission" date="2018-11" db="EMBL/GenBank/DDBJ databases">
        <title>Complete Genome Sequence of Vbrio mediterranei 117-T6: a Potential Pathogen Bacteria Isolated from the Conchocelis of Pyropia.</title>
        <authorList>
            <person name="Liu Q."/>
        </authorList>
    </citation>
    <scope>NUCLEOTIDE SEQUENCE [LARGE SCALE GENOMIC DNA]</scope>
    <source>
        <strain evidence="1 2">117-T6</strain>
    </source>
</reference>
<evidence type="ECO:0000313" key="1">
    <source>
        <dbReference type="EMBL" id="AYV22326.1"/>
    </source>
</evidence>
<dbReference type="RefSeq" id="WP_124940836.1">
    <property type="nucleotide sequence ID" value="NZ_CP033577.1"/>
</dbReference>